<protein>
    <submittedName>
        <fullName evidence="1">Uncharacterized protein</fullName>
    </submittedName>
</protein>
<organism evidence="1 2">
    <name type="scientific">Neomoorella glycerini</name>
    <dbReference type="NCBI Taxonomy" id="55779"/>
    <lineage>
        <taxon>Bacteria</taxon>
        <taxon>Bacillati</taxon>
        <taxon>Bacillota</taxon>
        <taxon>Clostridia</taxon>
        <taxon>Neomoorellales</taxon>
        <taxon>Neomoorellaceae</taxon>
        <taxon>Neomoorella</taxon>
    </lineage>
</organism>
<name>A0A6I5ZP66_9FIRM</name>
<dbReference type="Proteomes" id="UP000425916">
    <property type="component" value="Chromosome"/>
</dbReference>
<proteinExistence type="predicted"/>
<accession>A0A6I5ZP66</accession>
<keyword evidence="2" id="KW-1185">Reference proteome</keyword>
<evidence type="ECO:0000313" key="1">
    <source>
        <dbReference type="EMBL" id="QGP91720.1"/>
    </source>
</evidence>
<gene>
    <name evidence="1" type="ORF">MGLY_10620</name>
</gene>
<dbReference type="OrthoDB" id="1808281at2"/>
<sequence>MAIMQTDPRRPNEAVAIDPANPNRIQVSPFPYFGGNTAPATIDATPFQGGPLRVYLDPDGSISTDLYRDHYWLLAEAILPERRYENKPTGQVDENGQPMMAMVELPLDLNDVEIIVFPLPEVV</sequence>
<dbReference type="AlphaFoldDB" id="A0A6I5ZP66"/>
<dbReference type="EMBL" id="CP046244">
    <property type="protein sequence ID" value="QGP91720.1"/>
    <property type="molecule type" value="Genomic_DNA"/>
</dbReference>
<reference evidence="1 2" key="1">
    <citation type="submission" date="2019-11" db="EMBL/GenBank/DDBJ databases">
        <title>Genome sequence of Moorella glycerini DSM11254.</title>
        <authorList>
            <person name="Poehlein A."/>
            <person name="Boeer T."/>
            <person name="Daniel R."/>
        </authorList>
    </citation>
    <scope>NUCLEOTIDE SEQUENCE [LARGE SCALE GENOMIC DNA]</scope>
    <source>
        <strain evidence="1 2">DSM 11254</strain>
    </source>
</reference>
<dbReference type="RefSeq" id="WP_156272380.1">
    <property type="nucleotide sequence ID" value="NZ_CP046244.1"/>
</dbReference>
<evidence type="ECO:0000313" key="2">
    <source>
        <dbReference type="Proteomes" id="UP000425916"/>
    </source>
</evidence>